<reference evidence="2 3" key="1">
    <citation type="submission" date="2021-05" db="EMBL/GenBank/DDBJ databases">
        <title>Draft Whole Genome Sequencing Of Biosensor Chromobacterium violaceum Strain CV026 Reveals A Regulatory RNA In Chromobacterium violaceum Phenotype Regulatory Network.</title>
        <authorList>
            <person name="Hong K.W."/>
            <person name="Chan K.G."/>
            <person name="Chang C.-Y."/>
        </authorList>
    </citation>
    <scope>NUCLEOTIDE SEQUENCE [LARGE SCALE GENOMIC DNA]</scope>
    <source>
        <strain evidence="2 3">ATCC 31532</strain>
    </source>
</reference>
<feature type="domain" description="C-methyltransferase" evidence="1">
    <location>
        <begin position="283"/>
        <end position="368"/>
    </location>
</feature>
<dbReference type="GeneID" id="89684445"/>
<dbReference type="InterPro" id="IPR029063">
    <property type="entry name" value="SAM-dependent_MTases_sf"/>
</dbReference>
<dbReference type="SUPFAM" id="SSF53335">
    <property type="entry name" value="S-adenosyl-L-methionine-dependent methyltransferases"/>
    <property type="match status" value="1"/>
</dbReference>
<dbReference type="PANTHER" id="PTHR43861">
    <property type="entry name" value="TRANS-ACONITATE 2-METHYLTRANSFERASE-RELATED"/>
    <property type="match status" value="1"/>
</dbReference>
<comment type="caution">
    <text evidence="2">The sequence shown here is derived from an EMBL/GenBank/DDBJ whole genome shotgun (WGS) entry which is preliminary data.</text>
</comment>
<accession>A0ABS7FHN6</accession>
<dbReference type="RefSeq" id="WP_043579783.1">
    <property type="nucleotide sequence ID" value="NZ_CP142381.1"/>
</dbReference>
<dbReference type="InterPro" id="IPR038576">
    <property type="entry name" value="Methyltransf_Zn-bd_dom_put_sf"/>
</dbReference>
<dbReference type="Pfam" id="PF08484">
    <property type="entry name" value="Methyltransf_14"/>
    <property type="match status" value="1"/>
</dbReference>
<keyword evidence="3" id="KW-1185">Reference proteome</keyword>
<sequence length="386" mass="41643">MAAITHCRICAQRLFDEPLLVQRDMPAAAQGLPAAERLADDRGVELALRQCGGCGLLQLDAEPVPYWRDVIRAAGISPEMRAFRLAQFGAWLAGHGLAGRKVLEVGCGRGEYLSLLAEAGADAYGVEHLPASVEACGQAGLRVERGFVDSPETRLADGPFDGFMILNFLEHIPAAHLTLQGIAANLADGAVGMVEVPNFDMIVEKGLFAEFIPDHLFYFTERTLTGLLEANGFEVLDCRAAWHDYVLSATVRKRAPQRLSALVACETALRASFDEFLGRFAPGRVAIWGAGHQALSLISLMGVAGRIRYVLDSAPFKQGRYTPATHLPIVAPERLQDGEVDAVIVLAASYSAEVVRQIQARHGARFAVAFLADNRLQTVDPEAGDA</sequence>
<gene>
    <name evidence="2" type="ORF">KIF53_18315</name>
</gene>
<proteinExistence type="predicted"/>
<dbReference type="InterPro" id="IPR013691">
    <property type="entry name" value="MeTrfase_14"/>
</dbReference>
<dbReference type="Pfam" id="PF13489">
    <property type="entry name" value="Methyltransf_23"/>
    <property type="match status" value="1"/>
</dbReference>
<dbReference type="Gene3D" id="6.20.50.110">
    <property type="entry name" value="Methyltransferase, zinc-binding domain"/>
    <property type="match status" value="1"/>
</dbReference>
<dbReference type="Gene3D" id="3.40.50.150">
    <property type="entry name" value="Vaccinia Virus protein VP39"/>
    <property type="match status" value="1"/>
</dbReference>
<dbReference type="Gene3D" id="3.40.50.720">
    <property type="entry name" value="NAD(P)-binding Rossmann-like Domain"/>
    <property type="match status" value="1"/>
</dbReference>
<keyword evidence="2" id="KW-0489">Methyltransferase</keyword>
<evidence type="ECO:0000259" key="1">
    <source>
        <dbReference type="Pfam" id="PF08484"/>
    </source>
</evidence>
<protein>
    <submittedName>
        <fullName evidence="2">Methyltransferase domain-containing protein</fullName>
    </submittedName>
</protein>
<keyword evidence="2" id="KW-0808">Transferase</keyword>
<name>A0ABS7FHN6_9NEIS</name>
<dbReference type="GO" id="GO:0032259">
    <property type="term" value="P:methylation"/>
    <property type="evidence" value="ECO:0007669"/>
    <property type="project" value="UniProtKB-KW"/>
</dbReference>
<dbReference type="Proteomes" id="UP000711178">
    <property type="component" value="Unassembled WGS sequence"/>
</dbReference>
<evidence type="ECO:0000313" key="2">
    <source>
        <dbReference type="EMBL" id="MBW8289595.1"/>
    </source>
</evidence>
<dbReference type="GO" id="GO:0008168">
    <property type="term" value="F:methyltransferase activity"/>
    <property type="evidence" value="ECO:0007669"/>
    <property type="project" value="UniProtKB-KW"/>
</dbReference>
<dbReference type="EMBL" id="JAHDTB010000020">
    <property type="protein sequence ID" value="MBW8289595.1"/>
    <property type="molecule type" value="Genomic_DNA"/>
</dbReference>
<organism evidence="2 3">
    <name type="scientific">Chromobacterium subtsugae</name>
    <dbReference type="NCBI Taxonomy" id="251747"/>
    <lineage>
        <taxon>Bacteria</taxon>
        <taxon>Pseudomonadati</taxon>
        <taxon>Pseudomonadota</taxon>
        <taxon>Betaproteobacteria</taxon>
        <taxon>Neisseriales</taxon>
        <taxon>Chromobacteriaceae</taxon>
        <taxon>Chromobacterium</taxon>
    </lineage>
</organism>
<evidence type="ECO:0000313" key="3">
    <source>
        <dbReference type="Proteomes" id="UP000711178"/>
    </source>
</evidence>